<keyword evidence="1" id="KW-1133">Transmembrane helix</keyword>
<comment type="caution">
    <text evidence="3">The sequence shown here is derived from an EMBL/GenBank/DDBJ whole genome shotgun (WGS) entry which is preliminary data.</text>
</comment>
<sequence length="159" mass="17477">MNFTVSYEPTPDDVVRAAQYGIRRQLRTFRLGLPSVLVVSGAVCVLVGAVSMGIGMIAGAVVAPFAMNWGIRRTARRQLTYICVPTTIRVADDGYECRTDQSATTVQWSMFGRIVDTPESWLFFVNGQWNGFLPRCAFDGAQQAELDAFFAARRNAGVA</sequence>
<evidence type="ECO:0000259" key="2">
    <source>
        <dbReference type="Pfam" id="PF14317"/>
    </source>
</evidence>
<keyword evidence="4" id="KW-1185">Reference proteome</keyword>
<dbReference type="RefSeq" id="WP_344241380.1">
    <property type="nucleotide sequence ID" value="NZ_BAAAHH010000011.1"/>
</dbReference>
<evidence type="ECO:0000256" key="1">
    <source>
        <dbReference type="SAM" id="Phobius"/>
    </source>
</evidence>
<keyword evidence="1" id="KW-0812">Transmembrane</keyword>
<dbReference type="Proteomes" id="UP001500665">
    <property type="component" value="Unassembled WGS sequence"/>
</dbReference>
<protein>
    <recommendedName>
        <fullName evidence="2">YcxB-like C-terminal domain-containing protein</fullName>
    </recommendedName>
</protein>
<proteinExistence type="predicted"/>
<keyword evidence="1" id="KW-0472">Membrane</keyword>
<gene>
    <name evidence="3" type="ORF">GCM10009550_31560</name>
</gene>
<feature type="domain" description="YcxB-like C-terminal" evidence="2">
    <location>
        <begin position="92"/>
        <end position="149"/>
    </location>
</feature>
<accession>A0ABP4BLQ6</accession>
<name>A0ABP4BLQ6_9ACTN</name>
<dbReference type="InterPro" id="IPR025588">
    <property type="entry name" value="YcxB-like_C"/>
</dbReference>
<dbReference type="Pfam" id="PF14317">
    <property type="entry name" value="YcxB"/>
    <property type="match status" value="1"/>
</dbReference>
<evidence type="ECO:0000313" key="3">
    <source>
        <dbReference type="EMBL" id="GAA0951664.1"/>
    </source>
</evidence>
<dbReference type="EMBL" id="BAAAHH010000011">
    <property type="protein sequence ID" value="GAA0951664.1"/>
    <property type="molecule type" value="Genomic_DNA"/>
</dbReference>
<reference evidence="4" key="1">
    <citation type="journal article" date="2019" name="Int. J. Syst. Evol. Microbiol.">
        <title>The Global Catalogue of Microorganisms (GCM) 10K type strain sequencing project: providing services to taxonomists for standard genome sequencing and annotation.</title>
        <authorList>
            <consortium name="The Broad Institute Genomics Platform"/>
            <consortium name="The Broad Institute Genome Sequencing Center for Infectious Disease"/>
            <person name="Wu L."/>
            <person name="Ma J."/>
        </authorList>
    </citation>
    <scope>NUCLEOTIDE SEQUENCE [LARGE SCALE GENOMIC DNA]</scope>
    <source>
        <strain evidence="4">JCM 10696</strain>
    </source>
</reference>
<feature type="transmembrane region" description="Helical" evidence="1">
    <location>
        <begin position="36"/>
        <end position="67"/>
    </location>
</feature>
<evidence type="ECO:0000313" key="4">
    <source>
        <dbReference type="Proteomes" id="UP001500665"/>
    </source>
</evidence>
<organism evidence="3 4">
    <name type="scientific">Actinocorallia libanotica</name>
    <dbReference type="NCBI Taxonomy" id="46162"/>
    <lineage>
        <taxon>Bacteria</taxon>
        <taxon>Bacillati</taxon>
        <taxon>Actinomycetota</taxon>
        <taxon>Actinomycetes</taxon>
        <taxon>Streptosporangiales</taxon>
        <taxon>Thermomonosporaceae</taxon>
        <taxon>Actinocorallia</taxon>
    </lineage>
</organism>